<accession>A0ABT7FGK3</accession>
<dbReference type="Gene3D" id="3.40.50.620">
    <property type="entry name" value="HUPs"/>
    <property type="match status" value="1"/>
</dbReference>
<dbReference type="Proteomes" id="UP001227126">
    <property type="component" value="Unassembled WGS sequence"/>
</dbReference>
<evidence type="ECO:0000313" key="2">
    <source>
        <dbReference type="EMBL" id="MDK3074088.1"/>
    </source>
</evidence>
<protein>
    <submittedName>
        <fullName evidence="2">Phosphoadenosine phosphosulfate reductase family protein</fullName>
    </submittedName>
</protein>
<proteinExistence type="predicted"/>
<reference evidence="2 3" key="1">
    <citation type="submission" date="2023-05" db="EMBL/GenBank/DDBJ databases">
        <title>Sedimentitalea sp. nov. JM2-8.</title>
        <authorList>
            <person name="Huang J."/>
        </authorList>
    </citation>
    <scope>NUCLEOTIDE SEQUENCE [LARGE SCALE GENOMIC DNA]</scope>
    <source>
        <strain evidence="2 3">JM2-8</strain>
    </source>
</reference>
<comment type="caution">
    <text evidence="2">The sequence shown here is derived from an EMBL/GenBank/DDBJ whole genome shotgun (WGS) entry which is preliminary data.</text>
</comment>
<dbReference type="Pfam" id="PF01507">
    <property type="entry name" value="PAPS_reduct"/>
    <property type="match status" value="1"/>
</dbReference>
<evidence type="ECO:0000259" key="1">
    <source>
        <dbReference type="Pfam" id="PF01507"/>
    </source>
</evidence>
<dbReference type="InterPro" id="IPR014729">
    <property type="entry name" value="Rossmann-like_a/b/a_fold"/>
</dbReference>
<gene>
    <name evidence="2" type="ORF">QO034_13280</name>
</gene>
<dbReference type="SUPFAM" id="SSF52402">
    <property type="entry name" value="Adenine nucleotide alpha hydrolases-like"/>
    <property type="match status" value="1"/>
</dbReference>
<keyword evidence="3" id="KW-1185">Reference proteome</keyword>
<dbReference type="EMBL" id="JASNJE010000015">
    <property type="protein sequence ID" value="MDK3074088.1"/>
    <property type="molecule type" value="Genomic_DNA"/>
</dbReference>
<sequence length="265" mass="30082">MVVFERRLASQMKHWISLSGGVGSGVSALTARRFGYDFELVFADTLIEDEDAYRFNRDIARACSKELITLTTGKDPWDIFVEKRYIGNTRTAHCSTELKTRPVMRFLDKFAGAGDALVLGMDWSEQDRIERAQGVWGDRPIVSLLNRHKITRPQHGAILALAGIKMPRLYEHGFPHNNCGGFCVKAGLKQFKTLMTSFPERFDQHEKRMSQVMEQIGPTARPFLRKTVNGDVNYLTLAQFKEAVEDGQIEIGEYDYRGCGCFSDE</sequence>
<organism evidence="2 3">
    <name type="scientific">Sedimentitalea xiamensis</name>
    <dbReference type="NCBI Taxonomy" id="3050037"/>
    <lineage>
        <taxon>Bacteria</taxon>
        <taxon>Pseudomonadati</taxon>
        <taxon>Pseudomonadota</taxon>
        <taxon>Alphaproteobacteria</taxon>
        <taxon>Rhodobacterales</taxon>
        <taxon>Paracoccaceae</taxon>
        <taxon>Sedimentitalea</taxon>
    </lineage>
</organism>
<name>A0ABT7FGK3_9RHOB</name>
<evidence type="ECO:0000313" key="3">
    <source>
        <dbReference type="Proteomes" id="UP001227126"/>
    </source>
</evidence>
<dbReference type="InterPro" id="IPR002500">
    <property type="entry name" value="PAPS_reduct_dom"/>
</dbReference>
<feature type="domain" description="Phosphoadenosine phosphosulphate reductase" evidence="1">
    <location>
        <begin position="14"/>
        <end position="133"/>
    </location>
</feature>